<gene>
    <name evidence="1" type="ORF">BpHYR1_021220</name>
</gene>
<evidence type="ECO:0000313" key="2">
    <source>
        <dbReference type="Proteomes" id="UP000276133"/>
    </source>
</evidence>
<evidence type="ECO:0000313" key="1">
    <source>
        <dbReference type="EMBL" id="RNA42273.1"/>
    </source>
</evidence>
<comment type="caution">
    <text evidence="1">The sequence shown here is derived from an EMBL/GenBank/DDBJ whole genome shotgun (WGS) entry which is preliminary data.</text>
</comment>
<dbReference type="AlphaFoldDB" id="A0A3M7T2K1"/>
<sequence>MPSLMYIDTFYKKKKFLKLDQISPFFSESKNLEQTVCSPIKNILPIEYHEYEYQIPIKIFGIAESQKSLKNKSKVTFHYQNLNDYP</sequence>
<organism evidence="1 2">
    <name type="scientific">Brachionus plicatilis</name>
    <name type="common">Marine rotifer</name>
    <name type="synonym">Brachionus muelleri</name>
    <dbReference type="NCBI Taxonomy" id="10195"/>
    <lineage>
        <taxon>Eukaryota</taxon>
        <taxon>Metazoa</taxon>
        <taxon>Spiralia</taxon>
        <taxon>Gnathifera</taxon>
        <taxon>Rotifera</taxon>
        <taxon>Eurotatoria</taxon>
        <taxon>Monogononta</taxon>
        <taxon>Pseudotrocha</taxon>
        <taxon>Ploima</taxon>
        <taxon>Brachionidae</taxon>
        <taxon>Brachionus</taxon>
    </lineage>
</organism>
<reference evidence="1 2" key="1">
    <citation type="journal article" date="2018" name="Sci. Rep.">
        <title>Genomic signatures of local adaptation to the degree of environmental predictability in rotifers.</title>
        <authorList>
            <person name="Franch-Gras L."/>
            <person name="Hahn C."/>
            <person name="Garcia-Roger E.M."/>
            <person name="Carmona M.J."/>
            <person name="Serra M."/>
            <person name="Gomez A."/>
        </authorList>
    </citation>
    <scope>NUCLEOTIDE SEQUENCE [LARGE SCALE GENOMIC DNA]</scope>
    <source>
        <strain evidence="1">HYR1</strain>
    </source>
</reference>
<proteinExistence type="predicted"/>
<accession>A0A3M7T2K1</accession>
<name>A0A3M7T2K1_BRAPC</name>
<protein>
    <submittedName>
        <fullName evidence="1">Uncharacterized protein</fullName>
    </submittedName>
</protein>
<keyword evidence="2" id="KW-1185">Reference proteome</keyword>
<dbReference type="Proteomes" id="UP000276133">
    <property type="component" value="Unassembled WGS sequence"/>
</dbReference>
<dbReference type="EMBL" id="REGN01000388">
    <property type="protein sequence ID" value="RNA42273.1"/>
    <property type="molecule type" value="Genomic_DNA"/>
</dbReference>